<dbReference type="AlphaFoldDB" id="A0A4E0RVN6"/>
<organism evidence="1 2">
    <name type="scientific">Fasciola hepatica</name>
    <name type="common">Liver fluke</name>
    <dbReference type="NCBI Taxonomy" id="6192"/>
    <lineage>
        <taxon>Eukaryota</taxon>
        <taxon>Metazoa</taxon>
        <taxon>Spiralia</taxon>
        <taxon>Lophotrochozoa</taxon>
        <taxon>Platyhelminthes</taxon>
        <taxon>Trematoda</taxon>
        <taxon>Digenea</taxon>
        <taxon>Plagiorchiida</taxon>
        <taxon>Echinostomata</taxon>
        <taxon>Echinostomatoidea</taxon>
        <taxon>Fasciolidae</taxon>
        <taxon>Fasciola</taxon>
    </lineage>
</organism>
<evidence type="ECO:0000313" key="1">
    <source>
        <dbReference type="EMBL" id="THD21712.1"/>
    </source>
</evidence>
<proteinExistence type="predicted"/>
<keyword evidence="2" id="KW-1185">Reference proteome</keyword>
<accession>A0A4E0RVN6</accession>
<evidence type="ECO:0000313" key="2">
    <source>
        <dbReference type="Proteomes" id="UP000230066"/>
    </source>
</evidence>
<name>A0A4E0RVN6_FASHE</name>
<sequence length="188" mass="21699">MKIAQGETIKEVQTDLAMKTMTICSPVYPEDMHESRTTTAVTRPPEPHVHLSLDKAHHPRMWFVSETAFRHPTGWLTSFPDIRRGRFMLLGSTSAIRTHQIPTLSNYLLDSKWNARWGIDSFWPDQIVQWMVRCKVVKYVMLCKVYSHEIYLCSSLAVGIVPERRKPVRHVGIPFRPSGDMPTVHVTM</sequence>
<gene>
    <name evidence="1" type="ORF">D915_007657</name>
</gene>
<dbReference type="EMBL" id="JXXN02003320">
    <property type="protein sequence ID" value="THD21712.1"/>
    <property type="molecule type" value="Genomic_DNA"/>
</dbReference>
<comment type="caution">
    <text evidence="1">The sequence shown here is derived from an EMBL/GenBank/DDBJ whole genome shotgun (WGS) entry which is preliminary data.</text>
</comment>
<dbReference type="Proteomes" id="UP000230066">
    <property type="component" value="Unassembled WGS sequence"/>
</dbReference>
<reference evidence="1" key="1">
    <citation type="submission" date="2019-03" db="EMBL/GenBank/DDBJ databases">
        <title>Improved annotation for the trematode Fasciola hepatica.</title>
        <authorList>
            <person name="Choi Y.-J."/>
            <person name="Martin J."/>
            <person name="Mitreva M."/>
        </authorList>
    </citation>
    <scope>NUCLEOTIDE SEQUENCE [LARGE SCALE GENOMIC DNA]</scope>
</reference>
<protein>
    <submittedName>
        <fullName evidence="1">Uncharacterized protein</fullName>
    </submittedName>
</protein>